<comment type="caution">
    <text evidence="2">The sequence shown here is derived from an EMBL/GenBank/DDBJ whole genome shotgun (WGS) entry which is preliminary data.</text>
</comment>
<dbReference type="AlphaFoldDB" id="M0AU49"/>
<evidence type="ECO:0000313" key="2">
    <source>
        <dbReference type="EMBL" id="ELZ00899.1"/>
    </source>
</evidence>
<keyword evidence="3" id="KW-1185">Reference proteome</keyword>
<organism evidence="2 3">
    <name type="scientific">Natrialba aegyptia DSM 13077</name>
    <dbReference type="NCBI Taxonomy" id="1227491"/>
    <lineage>
        <taxon>Archaea</taxon>
        <taxon>Methanobacteriati</taxon>
        <taxon>Methanobacteriota</taxon>
        <taxon>Stenosarchaea group</taxon>
        <taxon>Halobacteria</taxon>
        <taxon>Halobacteriales</taxon>
        <taxon>Natrialbaceae</taxon>
        <taxon>Natrialba</taxon>
    </lineage>
</organism>
<evidence type="ECO:0000313" key="3">
    <source>
        <dbReference type="Proteomes" id="UP000011591"/>
    </source>
</evidence>
<feature type="region of interest" description="Disordered" evidence="1">
    <location>
        <begin position="80"/>
        <end position="100"/>
    </location>
</feature>
<accession>M0AU49</accession>
<feature type="compositionally biased region" description="Basic and acidic residues" evidence="1">
    <location>
        <begin position="89"/>
        <end position="100"/>
    </location>
</feature>
<evidence type="ECO:0000256" key="1">
    <source>
        <dbReference type="SAM" id="MobiDB-lite"/>
    </source>
</evidence>
<protein>
    <submittedName>
        <fullName evidence="2">Uncharacterized protein</fullName>
    </submittedName>
</protein>
<dbReference type="EMBL" id="AOIP01000050">
    <property type="protein sequence ID" value="ELZ00899.1"/>
    <property type="molecule type" value="Genomic_DNA"/>
</dbReference>
<gene>
    <name evidence="2" type="ORF">C480_18452</name>
</gene>
<proteinExistence type="predicted"/>
<sequence length="100" mass="10939">MILGEFARRSDVVRTRFAAGSGPPETGRSSGCATVQLQLDTIPDIWTFSYAELDTSSDARAQSPGAMEVPTRLESVVRISNRRSMKSGTRAERNGHLRGR</sequence>
<reference evidence="2 3" key="1">
    <citation type="journal article" date="2014" name="PLoS Genet.">
        <title>Phylogenetically driven sequencing of extremely halophilic archaea reveals strategies for static and dynamic osmo-response.</title>
        <authorList>
            <person name="Becker E.A."/>
            <person name="Seitzer P.M."/>
            <person name="Tritt A."/>
            <person name="Larsen D."/>
            <person name="Krusor M."/>
            <person name="Yao A.I."/>
            <person name="Wu D."/>
            <person name="Madern D."/>
            <person name="Eisen J.A."/>
            <person name="Darling A.E."/>
            <person name="Facciotti M.T."/>
        </authorList>
    </citation>
    <scope>NUCLEOTIDE SEQUENCE [LARGE SCALE GENOMIC DNA]</scope>
    <source>
        <strain evidence="2 3">DSM 13077</strain>
    </source>
</reference>
<name>M0AU49_9EURY</name>
<dbReference type="Proteomes" id="UP000011591">
    <property type="component" value="Unassembled WGS sequence"/>
</dbReference>